<dbReference type="Gene3D" id="1.10.357.10">
    <property type="entry name" value="Tetracycline Repressor, domain 2"/>
    <property type="match status" value="1"/>
</dbReference>
<dbReference type="PROSITE" id="PS50977">
    <property type="entry name" value="HTH_TETR_2"/>
    <property type="match status" value="1"/>
</dbReference>
<evidence type="ECO:0000259" key="5">
    <source>
        <dbReference type="PROSITE" id="PS50977"/>
    </source>
</evidence>
<accession>A0A6S7BLC7</accession>
<protein>
    <submittedName>
        <fullName evidence="6">HTH-type transcriptional repressor ComR</fullName>
    </submittedName>
</protein>
<dbReference type="RefSeq" id="WP_175152728.1">
    <property type="nucleotide sequence ID" value="NZ_CADIKK010000034.1"/>
</dbReference>
<feature type="domain" description="HTH tetR-type" evidence="5">
    <location>
        <begin position="6"/>
        <end position="66"/>
    </location>
</feature>
<reference evidence="6 7" key="1">
    <citation type="submission" date="2020-04" db="EMBL/GenBank/DDBJ databases">
        <authorList>
            <person name="De Canck E."/>
        </authorList>
    </citation>
    <scope>NUCLEOTIDE SEQUENCE [LARGE SCALE GENOMIC DNA]</scope>
    <source>
        <strain evidence="6 7">LMG 28614</strain>
    </source>
</reference>
<dbReference type="GO" id="GO:0003677">
    <property type="term" value="F:DNA binding"/>
    <property type="evidence" value="ECO:0007669"/>
    <property type="project" value="UniProtKB-UniRule"/>
</dbReference>
<evidence type="ECO:0000313" key="7">
    <source>
        <dbReference type="Proteomes" id="UP000494365"/>
    </source>
</evidence>
<keyword evidence="7" id="KW-1185">Reference proteome</keyword>
<dbReference type="EMBL" id="CADIKK010000034">
    <property type="protein sequence ID" value="CAB3803048.1"/>
    <property type="molecule type" value="Genomic_DNA"/>
</dbReference>
<sequence>MGRVQEFDSGEALDKAMGVFWHKGYEATSLNDLLAATGLSKSSLYATFGGKRELFLTAYDAYREERAREMHDILARGSARDAVEAFFRLIIGNADRLEFSNGCMSVNHAVEMAPHDPDVQARVEADFQLIEDALAKTITRGQADGSVGTKENARRLARLFTVAFPGFQVMVRAGAKGVRMRDALATLLANLD</sequence>
<keyword evidence="1" id="KW-0805">Transcription regulation</keyword>
<proteinExistence type="predicted"/>
<dbReference type="InterPro" id="IPR036271">
    <property type="entry name" value="Tet_transcr_reg_TetR-rel_C_sf"/>
</dbReference>
<name>A0A6S7BLC7_9BURK</name>
<evidence type="ECO:0000256" key="2">
    <source>
        <dbReference type="ARBA" id="ARBA00023125"/>
    </source>
</evidence>
<dbReference type="AlphaFoldDB" id="A0A6S7BLC7"/>
<evidence type="ECO:0000256" key="3">
    <source>
        <dbReference type="ARBA" id="ARBA00023163"/>
    </source>
</evidence>
<organism evidence="6 7">
    <name type="scientific">Paraburkholderia ultramafica</name>
    <dbReference type="NCBI Taxonomy" id="1544867"/>
    <lineage>
        <taxon>Bacteria</taxon>
        <taxon>Pseudomonadati</taxon>
        <taxon>Pseudomonadota</taxon>
        <taxon>Betaproteobacteria</taxon>
        <taxon>Burkholderiales</taxon>
        <taxon>Burkholderiaceae</taxon>
        <taxon>Paraburkholderia</taxon>
    </lineage>
</organism>
<dbReference type="SUPFAM" id="SSF46689">
    <property type="entry name" value="Homeodomain-like"/>
    <property type="match status" value="1"/>
</dbReference>
<dbReference type="PANTHER" id="PTHR47506">
    <property type="entry name" value="TRANSCRIPTIONAL REGULATORY PROTEIN"/>
    <property type="match status" value="1"/>
</dbReference>
<dbReference type="InterPro" id="IPR011075">
    <property type="entry name" value="TetR_C"/>
</dbReference>
<dbReference type="Pfam" id="PF16925">
    <property type="entry name" value="TetR_C_13"/>
    <property type="match status" value="1"/>
</dbReference>
<keyword evidence="3" id="KW-0804">Transcription</keyword>
<dbReference type="Pfam" id="PF00440">
    <property type="entry name" value="TetR_N"/>
    <property type="match status" value="1"/>
</dbReference>
<dbReference type="Proteomes" id="UP000494365">
    <property type="component" value="Unassembled WGS sequence"/>
</dbReference>
<dbReference type="PANTHER" id="PTHR47506:SF10">
    <property type="entry name" value="TRANSCRIPTIONAL REGULATORY PROTEIN"/>
    <property type="match status" value="1"/>
</dbReference>
<dbReference type="InterPro" id="IPR009057">
    <property type="entry name" value="Homeodomain-like_sf"/>
</dbReference>
<evidence type="ECO:0000256" key="4">
    <source>
        <dbReference type="PROSITE-ProRule" id="PRU00335"/>
    </source>
</evidence>
<gene>
    <name evidence="6" type="primary">comR_2</name>
    <name evidence="6" type="ORF">LMG28614_05729</name>
</gene>
<feature type="DNA-binding region" description="H-T-H motif" evidence="4">
    <location>
        <begin position="29"/>
        <end position="48"/>
    </location>
</feature>
<evidence type="ECO:0000256" key="1">
    <source>
        <dbReference type="ARBA" id="ARBA00023015"/>
    </source>
</evidence>
<evidence type="ECO:0000313" key="6">
    <source>
        <dbReference type="EMBL" id="CAB3803048.1"/>
    </source>
</evidence>
<dbReference type="SUPFAM" id="SSF48498">
    <property type="entry name" value="Tetracyclin repressor-like, C-terminal domain"/>
    <property type="match status" value="1"/>
</dbReference>
<dbReference type="InterPro" id="IPR001647">
    <property type="entry name" value="HTH_TetR"/>
</dbReference>
<keyword evidence="2 4" id="KW-0238">DNA-binding</keyword>
<dbReference type="Gene3D" id="1.10.10.60">
    <property type="entry name" value="Homeodomain-like"/>
    <property type="match status" value="1"/>
</dbReference>